<dbReference type="RefSeq" id="YP_003331473.1">
    <property type="nucleotide sequence ID" value="NC_013587.1"/>
</dbReference>
<dbReference type="KEGG" id="vg:8676825"/>
<dbReference type="Proteomes" id="UP000009164">
    <property type="component" value="Segment"/>
</dbReference>
<evidence type="ECO:0000313" key="1">
    <source>
        <dbReference type="EMBL" id="ACZ35742.1"/>
    </source>
</evidence>
<protein>
    <submittedName>
        <fullName evidence="1">Zinc finger protein</fullName>
    </submittedName>
</protein>
<dbReference type="OrthoDB" id="22332at10239"/>
<evidence type="ECO:0000313" key="2">
    <source>
        <dbReference type="Proteomes" id="UP000009164"/>
    </source>
</evidence>
<sequence>MSNMFKCPMCDFVSVTLFAVKQHARREHTLTKCPVCQKQYRHLNQHFYFQYDMEHLVFAFLFSKYKLPYHVRLTIKKKLEVE</sequence>
<dbReference type="GeneID" id="8676825"/>
<organism evidence="1 2">
    <name type="scientific">Sulfolobus spindle-shaped virus 6</name>
    <dbReference type="NCBI Taxonomy" id="693627"/>
    <lineage>
        <taxon>Viruses</taxon>
        <taxon>Viruses incertae sedis</taxon>
        <taxon>Fuselloviridae</taxon>
        <taxon>Betafusellovirus</taxon>
        <taxon>Betafusellovirus hveragerdiense</taxon>
    </lineage>
</organism>
<proteinExistence type="predicted"/>
<name>D1GF41_9VIRU</name>
<accession>D1GF41</accession>
<keyword evidence="2" id="KW-1185">Reference proteome</keyword>
<dbReference type="EMBL" id="FJ870915">
    <property type="protein sequence ID" value="ACZ35742.1"/>
    <property type="molecule type" value="Genomic_DNA"/>
</dbReference>
<reference evidence="1 2" key="1">
    <citation type="journal article" date="2009" name="Environ. Microbiol.">
        <title>Four newly isolated fuselloviruses from extreme geothermal environments reveal unusual morphologies and a possible interviral recombination mechanism.</title>
        <authorList>
            <person name="Redder P."/>
            <person name="Peng X."/>
            <person name="Brugger K."/>
            <person name="Shah S.A."/>
            <person name="Roesch F."/>
            <person name="Greve B."/>
            <person name="She Q."/>
            <person name="Schleper C."/>
            <person name="Forterre P."/>
            <person name="Garrett R.A."/>
            <person name="Prangishvili D."/>
        </authorList>
    </citation>
    <scope>NUCLEOTIDE SEQUENCE [LARGE SCALE GENOMIC DNA]</scope>
</reference>